<sequence length="305" mass="32168">MTGFGKAFFAWFAAIALITTPTVILAQQSGSLSEAIAQREQQSQQGAPQKKKGGILGDVLTVVVGVGSAALCGAFDRNNGQTQRTACLALGAVAGLGVAELNKSISKRINEKEQAELLSAAGDSLSDGKPRSLAFAETGASASVTPTGTLVFEDAKVTMFYDSVALQSRERVEVIAQPYLTTSKVNVRGGPSTSAKVVRTFQPNSAVHVVGKVPNEEWYMVSERVTDGENQALMVVGYVSADMVEPADDNFVLPALKAPETVSSAEFDVALRCNEITYQLRDSKGKLVSDKSKNCIGPEGQLMSA</sequence>
<accession>A0ABQ1JL61</accession>
<reference evidence="3" key="1">
    <citation type="journal article" date="2019" name="Int. J. Syst. Evol. Microbiol.">
        <title>The Global Catalogue of Microorganisms (GCM) 10K type strain sequencing project: providing services to taxonomists for standard genome sequencing and annotation.</title>
        <authorList>
            <consortium name="The Broad Institute Genomics Platform"/>
            <consortium name="The Broad Institute Genome Sequencing Center for Infectious Disease"/>
            <person name="Wu L."/>
            <person name="Ma J."/>
        </authorList>
    </citation>
    <scope>NUCLEOTIDE SEQUENCE [LARGE SCALE GENOMIC DNA]</scope>
    <source>
        <strain evidence="3">CGMCC 1.12851</strain>
    </source>
</reference>
<dbReference type="EMBL" id="BMGD01000005">
    <property type="protein sequence ID" value="GGB71840.1"/>
    <property type="molecule type" value="Genomic_DNA"/>
</dbReference>
<gene>
    <name evidence="2" type="ORF">GCM10010833_28790</name>
</gene>
<feature type="domain" description="SH3b" evidence="1">
    <location>
        <begin position="184"/>
        <end position="244"/>
    </location>
</feature>
<comment type="caution">
    <text evidence="2">The sequence shown here is derived from an EMBL/GenBank/DDBJ whole genome shotgun (WGS) entry which is preliminary data.</text>
</comment>
<organism evidence="2 3">
    <name type="scientific">Blastomonas aquatica</name>
    <dbReference type="NCBI Taxonomy" id="1510276"/>
    <lineage>
        <taxon>Bacteria</taxon>
        <taxon>Pseudomonadati</taxon>
        <taxon>Pseudomonadota</taxon>
        <taxon>Alphaproteobacteria</taxon>
        <taxon>Sphingomonadales</taxon>
        <taxon>Sphingomonadaceae</taxon>
        <taxon>Blastomonas</taxon>
    </lineage>
</organism>
<dbReference type="Gene3D" id="2.30.30.40">
    <property type="entry name" value="SH3 Domains"/>
    <property type="match status" value="1"/>
</dbReference>
<dbReference type="RefSeq" id="WP_188515129.1">
    <property type="nucleotide sequence ID" value="NZ_BMGD01000005.1"/>
</dbReference>
<proteinExistence type="predicted"/>
<evidence type="ECO:0000259" key="1">
    <source>
        <dbReference type="Pfam" id="PF08239"/>
    </source>
</evidence>
<name>A0ABQ1JL61_9SPHN</name>
<dbReference type="Proteomes" id="UP000614261">
    <property type="component" value="Unassembled WGS sequence"/>
</dbReference>
<keyword evidence="3" id="KW-1185">Reference proteome</keyword>
<dbReference type="InterPro" id="IPR003646">
    <property type="entry name" value="SH3-like_bac-type"/>
</dbReference>
<evidence type="ECO:0000313" key="2">
    <source>
        <dbReference type="EMBL" id="GGB71840.1"/>
    </source>
</evidence>
<protein>
    <recommendedName>
        <fullName evidence="1">SH3b domain-containing protein</fullName>
    </recommendedName>
</protein>
<dbReference type="Pfam" id="PF08239">
    <property type="entry name" value="SH3_3"/>
    <property type="match status" value="1"/>
</dbReference>
<evidence type="ECO:0000313" key="3">
    <source>
        <dbReference type="Proteomes" id="UP000614261"/>
    </source>
</evidence>